<dbReference type="PANTHER" id="PTHR11102">
    <property type="entry name" value="SEL-1-LIKE PROTEIN"/>
    <property type="match status" value="1"/>
</dbReference>
<evidence type="ECO:0000313" key="4">
    <source>
        <dbReference type="Proteomes" id="UP000326659"/>
    </source>
</evidence>
<sequence>MFSRWLFLSALSLALPSLAWSDGASSDFSDEVSSTEQSDPRAEELFAEFTRLHQATKTGEPQALFNLGAYFYQHQNYAGARKWWGKAAEAGLARAQIQLAMLYRDGDGGPQDKAEAARWFARAAEQGDAGAQNEMGVLYWSGEGVDKDRVKAGTWFERAAKAGSEDAETNLGWFYLDDSQGVYGAASDEEAALLDRYAASREKAFQWFCKAATRGSARAQFKVGEAYWNGAGAGMNKLQARLWLEKAAQQQDAEAIAWLKTAEDAAWYTRLENWGHAALDGELSGTADCSGAPDRRHANRGVDNASPEPEAVEASAADAAEAVDAAEPASQ</sequence>
<dbReference type="AlphaFoldDB" id="A0A9X7N4I2"/>
<protein>
    <submittedName>
        <fullName evidence="3">Sel1 repeat family protein</fullName>
    </submittedName>
</protein>
<accession>A0A9X7N4I2</accession>
<proteinExistence type="predicted"/>
<dbReference type="Proteomes" id="UP000326659">
    <property type="component" value="Chromosome"/>
</dbReference>
<organism evidence="3 4">
    <name type="scientific">Pseudomonas denitrificans</name>
    <dbReference type="NCBI Taxonomy" id="43306"/>
    <lineage>
        <taxon>Bacteria</taxon>
        <taxon>Pseudomonadati</taxon>
        <taxon>Pseudomonadota</taxon>
        <taxon>Gammaproteobacteria</taxon>
        <taxon>Pseudomonadales</taxon>
        <taxon>Pseudomonadaceae</taxon>
        <taxon>Halopseudomonas</taxon>
    </lineage>
</organism>
<dbReference type="Pfam" id="PF08238">
    <property type="entry name" value="Sel1"/>
    <property type="match status" value="5"/>
</dbReference>
<evidence type="ECO:0000313" key="3">
    <source>
        <dbReference type="EMBL" id="QEY74894.1"/>
    </source>
</evidence>
<keyword evidence="2" id="KW-0732">Signal</keyword>
<dbReference type="InterPro" id="IPR006597">
    <property type="entry name" value="Sel1-like"/>
</dbReference>
<dbReference type="OrthoDB" id="9792653at2"/>
<evidence type="ECO:0000256" key="1">
    <source>
        <dbReference type="SAM" id="MobiDB-lite"/>
    </source>
</evidence>
<feature type="region of interest" description="Disordered" evidence="1">
    <location>
        <begin position="288"/>
        <end position="331"/>
    </location>
</feature>
<reference evidence="3 4" key="1">
    <citation type="submission" date="2019-09" db="EMBL/GenBank/DDBJ databases">
        <title>Prosopis cineraria nodule microbiome.</title>
        <authorList>
            <person name="Chaluvadi S.R."/>
            <person name="Ali R."/>
            <person name="Wang X."/>
        </authorList>
    </citation>
    <scope>NUCLEOTIDE SEQUENCE [LARGE SCALE GENOMIC DNA]</scope>
    <source>
        <strain evidence="3 4">BG1</strain>
    </source>
</reference>
<dbReference type="SMART" id="SM00671">
    <property type="entry name" value="SEL1"/>
    <property type="match status" value="5"/>
</dbReference>
<dbReference type="SUPFAM" id="SSF81901">
    <property type="entry name" value="HCP-like"/>
    <property type="match status" value="2"/>
</dbReference>
<name>A0A9X7N4I2_PSEDE</name>
<evidence type="ECO:0000256" key="2">
    <source>
        <dbReference type="SAM" id="SignalP"/>
    </source>
</evidence>
<dbReference type="PANTHER" id="PTHR11102:SF160">
    <property type="entry name" value="ERAD-ASSOCIATED E3 UBIQUITIN-PROTEIN LIGASE COMPONENT HRD3"/>
    <property type="match status" value="1"/>
</dbReference>
<dbReference type="KEGG" id="pden:F1C79_26545"/>
<feature type="compositionally biased region" description="Low complexity" evidence="1">
    <location>
        <begin position="305"/>
        <end position="331"/>
    </location>
</feature>
<feature type="chain" id="PRO_5040737402" evidence="2">
    <location>
        <begin position="22"/>
        <end position="331"/>
    </location>
</feature>
<dbReference type="InterPro" id="IPR011990">
    <property type="entry name" value="TPR-like_helical_dom_sf"/>
</dbReference>
<keyword evidence="4" id="KW-1185">Reference proteome</keyword>
<gene>
    <name evidence="3" type="ORF">F1C79_26545</name>
</gene>
<dbReference type="InterPro" id="IPR050767">
    <property type="entry name" value="Sel1_AlgK"/>
</dbReference>
<dbReference type="Gene3D" id="1.25.40.10">
    <property type="entry name" value="Tetratricopeptide repeat domain"/>
    <property type="match status" value="2"/>
</dbReference>
<dbReference type="RefSeq" id="WP_151189044.1">
    <property type="nucleotide sequence ID" value="NZ_CP043626.1"/>
</dbReference>
<dbReference type="EMBL" id="CP043626">
    <property type="protein sequence ID" value="QEY74894.1"/>
    <property type="molecule type" value="Genomic_DNA"/>
</dbReference>
<feature type="signal peptide" evidence="2">
    <location>
        <begin position="1"/>
        <end position="21"/>
    </location>
</feature>